<proteinExistence type="predicted"/>
<dbReference type="EMBL" id="CP007174">
    <property type="protein sequence ID" value="AIF83815.1"/>
    <property type="molecule type" value="Genomic_DNA"/>
</dbReference>
<dbReference type="KEGG" id="nev:NTE_01754"/>
<evidence type="ECO:0000259" key="2">
    <source>
        <dbReference type="Pfam" id="PF21763"/>
    </source>
</evidence>
<dbReference type="eggNOG" id="arCOG00427">
    <property type="taxonomic scope" value="Archaea"/>
</dbReference>
<dbReference type="InterPro" id="IPR038763">
    <property type="entry name" value="DHH_sf"/>
</dbReference>
<evidence type="ECO:0000259" key="1">
    <source>
        <dbReference type="Pfam" id="PF02272"/>
    </source>
</evidence>
<reference evidence="3 4" key="1">
    <citation type="journal article" date="2014" name="PLoS ONE">
        <title>Genome Sequence of Candidatus Nitrososphaera evergladensis from Group I.1b Enriched from Everglades Soil Reveals Novel Genomic Features of the Ammonia-Oxidizing Archaea.</title>
        <authorList>
            <person name="Zhalnina K.V."/>
            <person name="Dias R."/>
            <person name="Leonard M.T."/>
            <person name="Dorr de Quadros P."/>
            <person name="Camargo F.A."/>
            <person name="Drew J.C."/>
            <person name="Farmerie W.G."/>
            <person name="Daroub S.H."/>
            <person name="Triplett E.W."/>
        </authorList>
    </citation>
    <scope>NUCLEOTIDE SEQUENCE [LARGE SCALE GENOMIC DNA]</scope>
    <source>
        <strain evidence="3 4">SR1</strain>
    </source>
</reference>
<dbReference type="RefSeq" id="WP_148700517.1">
    <property type="nucleotide sequence ID" value="NZ_CP007174.1"/>
</dbReference>
<feature type="domain" description="DHH-CID" evidence="2">
    <location>
        <begin position="205"/>
        <end position="289"/>
    </location>
</feature>
<dbReference type="AlphaFoldDB" id="A0A075MRU4"/>
<sequence>MGDGDSSKLLSALKPFCEKLRSVVESGSEISVITHLDADGITSGSIIGTALARMGAKCSVRTVSDMTPSVIEQMKAEDHEFYVVTDLGGGMAANFRKALGDRWVVIDHHQIPEEEILTDDAGQVLNAWKYGIDGGIEVPAGGMAYMVASTLDRKNRDLSPVAVVSAVGDRQDQGDKKSFLGLNKAILETAKTLGLVNVDLDIMLTGRETRPLHEALAFTSFPYIDGLTWNRDNCHALLKGAGIKLKDGNGRWRVPAEFSQEEKSAILDAIAKFVVTSSKTSATVIDDLVGYVYTLAGEDKRSQLRDAREFSTLLNACGRIGRSGVGIAICMGDRNAMLTAGEEISTEYRTTLRNYISTIFSEKWRVSDDGKMALINGDGLVAEDMLGAVSSLLSGSPTLAGRLVFVRSLSKDGTYKFSSRKGLGCTSPANLGLVMRHCAESVKGTGGGHSAAAGCRIPSTTLDPFLSCLRSAVNDAKFATAS</sequence>
<evidence type="ECO:0000313" key="3">
    <source>
        <dbReference type="EMBL" id="AIF83815.1"/>
    </source>
</evidence>
<dbReference type="Pfam" id="PF21763">
    <property type="entry name" value="DHH_CID"/>
    <property type="match status" value="1"/>
</dbReference>
<dbReference type="InterPro" id="IPR051673">
    <property type="entry name" value="SSDNA_exonuclease_RecJ"/>
</dbReference>
<name>A0A075MRU4_9ARCH</name>
<dbReference type="Pfam" id="PF02272">
    <property type="entry name" value="DHHA1"/>
    <property type="match status" value="1"/>
</dbReference>
<gene>
    <name evidence="3" type="ORF">NTE_01754</name>
</gene>
<keyword evidence="4" id="KW-1185">Reference proteome</keyword>
<dbReference type="Proteomes" id="UP000028194">
    <property type="component" value="Chromosome"/>
</dbReference>
<keyword evidence="3" id="KW-0540">Nuclease</keyword>
<keyword evidence="3" id="KW-0269">Exonuclease</keyword>
<dbReference type="InterPro" id="IPR003156">
    <property type="entry name" value="DHHA1_dom"/>
</dbReference>
<dbReference type="HOGENOM" id="CLU_042622_0_0_2"/>
<evidence type="ECO:0000313" key="4">
    <source>
        <dbReference type="Proteomes" id="UP000028194"/>
    </source>
</evidence>
<protein>
    <submittedName>
        <fullName evidence="3">Single-stranded DNA-specific exonuclease</fullName>
    </submittedName>
</protein>
<dbReference type="Gene3D" id="3.90.1640.30">
    <property type="match status" value="1"/>
</dbReference>
<organism evidence="3 4">
    <name type="scientific">Candidatus Nitrososphaera evergladensis SR1</name>
    <dbReference type="NCBI Taxonomy" id="1459636"/>
    <lineage>
        <taxon>Archaea</taxon>
        <taxon>Nitrososphaerota</taxon>
        <taxon>Nitrososphaeria</taxon>
        <taxon>Nitrososphaerales</taxon>
        <taxon>Nitrososphaeraceae</taxon>
        <taxon>Nitrososphaera</taxon>
    </lineage>
</organism>
<keyword evidence="3" id="KW-0378">Hydrolase</keyword>
<dbReference type="GO" id="GO:0004527">
    <property type="term" value="F:exonuclease activity"/>
    <property type="evidence" value="ECO:0007669"/>
    <property type="project" value="UniProtKB-KW"/>
</dbReference>
<dbReference type="OrthoDB" id="36101at2157"/>
<dbReference type="PANTHER" id="PTHR30255">
    <property type="entry name" value="SINGLE-STRANDED-DNA-SPECIFIC EXONUCLEASE RECJ"/>
    <property type="match status" value="1"/>
</dbReference>
<accession>A0A075MRU4</accession>
<dbReference type="STRING" id="1459636.NTE_01754"/>
<dbReference type="GO" id="GO:0003676">
    <property type="term" value="F:nucleic acid binding"/>
    <property type="evidence" value="ECO:0007669"/>
    <property type="project" value="InterPro"/>
</dbReference>
<dbReference type="InterPro" id="IPR048515">
    <property type="entry name" value="DHH_CID"/>
</dbReference>
<dbReference type="SUPFAM" id="SSF64182">
    <property type="entry name" value="DHH phosphoesterases"/>
    <property type="match status" value="1"/>
</dbReference>
<dbReference type="GeneID" id="41597524"/>
<dbReference type="PANTHER" id="PTHR30255:SF2">
    <property type="entry name" value="SINGLE-STRANDED-DNA-SPECIFIC EXONUCLEASE RECJ"/>
    <property type="match status" value="1"/>
</dbReference>
<feature type="domain" description="DHHA1" evidence="1">
    <location>
        <begin position="404"/>
        <end position="473"/>
    </location>
</feature>